<dbReference type="PROSITE" id="PS00131">
    <property type="entry name" value="CARBOXYPEPT_SER_SER"/>
    <property type="match status" value="1"/>
</dbReference>
<reference evidence="8" key="1">
    <citation type="submission" date="2015-05" db="UniProtKB">
        <authorList>
            <consortium name="EnsemblMetazoa"/>
        </authorList>
    </citation>
    <scope>IDENTIFICATION</scope>
</reference>
<dbReference type="EnsemblMetazoa" id="RPRC005539-RA">
    <property type="protein sequence ID" value="RPRC005539-PA"/>
    <property type="gene ID" value="RPRC005539"/>
</dbReference>
<accession>T1HNB5</accession>
<name>T1HNB5_RHOPR</name>
<dbReference type="PANTHER" id="PTHR11802">
    <property type="entry name" value="SERINE PROTEASE FAMILY S10 SERINE CARBOXYPEPTIDASE"/>
    <property type="match status" value="1"/>
</dbReference>
<keyword evidence="9" id="KW-1185">Reference proteome</keyword>
<dbReference type="VEuPathDB" id="VectorBase:RPRC005539"/>
<dbReference type="PRINTS" id="PR00724">
    <property type="entry name" value="CRBOXYPTASEC"/>
</dbReference>
<keyword evidence="6" id="KW-0325">Glycoprotein</keyword>
<evidence type="ECO:0000256" key="7">
    <source>
        <dbReference type="RuleBase" id="RU361156"/>
    </source>
</evidence>
<dbReference type="GO" id="GO:0004185">
    <property type="term" value="F:serine-type carboxypeptidase activity"/>
    <property type="evidence" value="ECO:0007669"/>
    <property type="project" value="UniProtKB-UniRule"/>
</dbReference>
<keyword evidence="4" id="KW-0732">Signal</keyword>
<evidence type="ECO:0000256" key="2">
    <source>
        <dbReference type="ARBA" id="ARBA00022645"/>
    </source>
</evidence>
<dbReference type="InterPro" id="IPR018202">
    <property type="entry name" value="Ser_caboxypep_ser_AS"/>
</dbReference>
<evidence type="ECO:0000256" key="4">
    <source>
        <dbReference type="ARBA" id="ARBA00022729"/>
    </source>
</evidence>
<dbReference type="eggNOG" id="KOG1282">
    <property type="taxonomic scope" value="Eukaryota"/>
</dbReference>
<keyword evidence="5 7" id="KW-0378">Hydrolase</keyword>
<dbReference type="OMA" id="AVPKCHK"/>
<protein>
    <recommendedName>
        <fullName evidence="7">Carboxypeptidase</fullName>
        <ecNumber evidence="7">3.4.16.-</ecNumber>
    </recommendedName>
</protein>
<dbReference type="InterPro" id="IPR001563">
    <property type="entry name" value="Peptidase_S10"/>
</dbReference>
<evidence type="ECO:0000256" key="3">
    <source>
        <dbReference type="ARBA" id="ARBA00022670"/>
    </source>
</evidence>
<evidence type="ECO:0000256" key="5">
    <source>
        <dbReference type="ARBA" id="ARBA00022801"/>
    </source>
</evidence>
<dbReference type="PANTHER" id="PTHR11802:SF472">
    <property type="entry name" value="SERINE CARBOXYPEPTIDASE CPVL-RELATED"/>
    <property type="match status" value="1"/>
</dbReference>
<evidence type="ECO:0000256" key="1">
    <source>
        <dbReference type="ARBA" id="ARBA00009431"/>
    </source>
</evidence>
<dbReference type="EMBL" id="ACPB03007690">
    <property type="status" value="NOT_ANNOTATED_CDS"/>
    <property type="molecule type" value="Genomic_DNA"/>
</dbReference>
<dbReference type="Pfam" id="PF00450">
    <property type="entry name" value="Peptidase_S10"/>
    <property type="match status" value="1"/>
</dbReference>
<dbReference type="AlphaFoldDB" id="T1HNB5"/>
<dbReference type="HOGENOM" id="CLU_008523_10_1_1"/>
<sequence>PPDTRFELNKLILTKHINEGDIEEAQRLAKVDLGPLESYAGYLTVEPKYNSNLFFWYFPAQNGNAEAPLILWLQGGPGATSLFGMFTEIGPYKYVDGTLDLMPYSWNQNYSLIFIDNPVGTGFSFTDSDEGYCTSQKQIADHLYKALIQFFTLFPDLQGPPFYITGESYAGKHIPSLAYEIDKRNPTADLWINLKGVAIGNGYTDPLTCISYSEYLYQLGLIDHQVKKYMENIEKVGRSHINKGNYLQAYFVSISFTLAWTTNLGLFTHFSNYTNLYHVLYPHAQVLNAEFVDYVQTAVARQALHVGDAEFTSIGLVYSKLVPDLMTSGVEWVKPLLGKYKVMYYSGQLDIIVPYPNTVAMVSELGLLPSKREPWYVGKDLAGFKQVWGKNKLDLVMVRHAGHMVPTDQPSWALDLLHWFINKE</sequence>
<keyword evidence="2 7" id="KW-0121">Carboxypeptidase</keyword>
<evidence type="ECO:0000256" key="6">
    <source>
        <dbReference type="ARBA" id="ARBA00023180"/>
    </source>
</evidence>
<dbReference type="EC" id="3.4.16.-" evidence="7"/>
<evidence type="ECO:0000313" key="9">
    <source>
        <dbReference type="Proteomes" id="UP000015103"/>
    </source>
</evidence>
<organism evidence="8 9">
    <name type="scientific">Rhodnius prolixus</name>
    <name type="common">Triatomid bug</name>
    <dbReference type="NCBI Taxonomy" id="13249"/>
    <lineage>
        <taxon>Eukaryota</taxon>
        <taxon>Metazoa</taxon>
        <taxon>Ecdysozoa</taxon>
        <taxon>Arthropoda</taxon>
        <taxon>Hexapoda</taxon>
        <taxon>Insecta</taxon>
        <taxon>Pterygota</taxon>
        <taxon>Neoptera</taxon>
        <taxon>Paraneoptera</taxon>
        <taxon>Hemiptera</taxon>
        <taxon>Heteroptera</taxon>
        <taxon>Panheteroptera</taxon>
        <taxon>Cimicomorpha</taxon>
        <taxon>Reduviidae</taxon>
        <taxon>Triatominae</taxon>
        <taxon>Rhodnius</taxon>
    </lineage>
</organism>
<dbReference type="GO" id="GO:0006508">
    <property type="term" value="P:proteolysis"/>
    <property type="evidence" value="ECO:0007669"/>
    <property type="project" value="UniProtKB-KW"/>
</dbReference>
<evidence type="ECO:0000313" key="8">
    <source>
        <dbReference type="EnsemblMetazoa" id="RPRC005539-PA"/>
    </source>
</evidence>
<dbReference type="STRING" id="13249.T1HNB5"/>
<dbReference type="InterPro" id="IPR029058">
    <property type="entry name" value="AB_hydrolase_fold"/>
</dbReference>
<proteinExistence type="inferred from homology"/>
<dbReference type="Gene3D" id="3.40.50.1820">
    <property type="entry name" value="alpha/beta hydrolase"/>
    <property type="match status" value="1"/>
</dbReference>
<dbReference type="InParanoid" id="T1HNB5"/>
<dbReference type="SUPFAM" id="SSF53474">
    <property type="entry name" value="alpha/beta-Hydrolases"/>
    <property type="match status" value="1"/>
</dbReference>
<comment type="similarity">
    <text evidence="1 7">Belongs to the peptidase S10 family.</text>
</comment>
<dbReference type="Proteomes" id="UP000015103">
    <property type="component" value="Unassembled WGS sequence"/>
</dbReference>
<keyword evidence="3 7" id="KW-0645">Protease</keyword>